<dbReference type="CDD" id="cd00310">
    <property type="entry name" value="ATP-synt_Fo_a_6"/>
    <property type="match status" value="1"/>
</dbReference>
<dbReference type="GO" id="GO:0045259">
    <property type="term" value="C:proton-transporting ATP synthase complex"/>
    <property type="evidence" value="ECO:0007669"/>
    <property type="project" value="UniProtKB-KW"/>
</dbReference>
<dbReference type="NCBIfam" id="TIGR01131">
    <property type="entry name" value="ATP_synt_6_or_A"/>
    <property type="match status" value="1"/>
</dbReference>
<evidence type="ECO:0000256" key="12">
    <source>
        <dbReference type="ARBA" id="ARBA00032954"/>
    </source>
</evidence>
<dbReference type="Pfam" id="PF00119">
    <property type="entry name" value="ATP-synt_A"/>
    <property type="match status" value="1"/>
</dbReference>
<organism evidence="17 18">
    <name type="scientific">Sarcophilus harrisii</name>
    <name type="common">Tasmanian devil</name>
    <name type="synonym">Sarcophilus laniarius</name>
    <dbReference type="NCBI Taxonomy" id="9305"/>
    <lineage>
        <taxon>Eukaryota</taxon>
        <taxon>Metazoa</taxon>
        <taxon>Chordata</taxon>
        <taxon>Craniata</taxon>
        <taxon>Vertebrata</taxon>
        <taxon>Euteleostomi</taxon>
        <taxon>Mammalia</taxon>
        <taxon>Metatheria</taxon>
        <taxon>Dasyuromorphia</taxon>
        <taxon>Dasyuridae</taxon>
        <taxon>Sarcophilus</taxon>
    </lineage>
</organism>
<feature type="transmembrane region" description="Helical" evidence="16">
    <location>
        <begin position="95"/>
        <end position="113"/>
    </location>
</feature>
<reference evidence="17" key="3">
    <citation type="submission" date="2025-09" db="UniProtKB">
        <authorList>
            <consortium name="Ensembl"/>
        </authorList>
    </citation>
    <scope>IDENTIFICATION</scope>
</reference>
<dbReference type="Proteomes" id="UP000007648">
    <property type="component" value="Unassembled WGS sequence"/>
</dbReference>
<dbReference type="GeneTree" id="ENSGT00390000005568"/>
<evidence type="ECO:0000256" key="1">
    <source>
        <dbReference type="ARBA" id="ARBA00004141"/>
    </source>
</evidence>
<evidence type="ECO:0000256" key="16">
    <source>
        <dbReference type="SAM" id="Phobius"/>
    </source>
</evidence>
<keyword evidence="7 16" id="KW-1133">Transmembrane helix</keyword>
<comment type="catalytic activity">
    <reaction evidence="11">
        <text>H(+)(in) = H(+)(out)</text>
        <dbReference type="Rhea" id="RHEA:34979"/>
        <dbReference type="ChEBI" id="CHEBI:15378"/>
    </reaction>
</comment>
<keyword evidence="6" id="KW-0375">Hydrogen ion transport</keyword>
<dbReference type="GO" id="GO:0046933">
    <property type="term" value="F:proton-transporting ATP synthase activity, rotational mechanism"/>
    <property type="evidence" value="ECO:0007669"/>
    <property type="project" value="TreeGrafter"/>
</dbReference>
<evidence type="ECO:0000256" key="13">
    <source>
        <dbReference type="ARBA" id="ARBA00063051"/>
    </source>
</evidence>
<reference evidence="17" key="2">
    <citation type="submission" date="2025-08" db="UniProtKB">
        <authorList>
            <consortium name="Ensembl"/>
        </authorList>
    </citation>
    <scope>IDENTIFICATION</scope>
</reference>
<dbReference type="AlphaFoldDB" id="A0A7N4NJZ9"/>
<keyword evidence="4" id="KW-0138">CF(0)</keyword>
<proteinExistence type="inferred from homology"/>
<evidence type="ECO:0000256" key="9">
    <source>
        <dbReference type="ARBA" id="ARBA00023136"/>
    </source>
</evidence>
<keyword evidence="5 16" id="KW-0812">Transmembrane</keyword>
<dbReference type="PANTHER" id="PTHR11410">
    <property type="entry name" value="ATP SYNTHASE SUBUNIT A"/>
    <property type="match status" value="1"/>
</dbReference>
<evidence type="ECO:0000256" key="2">
    <source>
        <dbReference type="ARBA" id="ARBA00006810"/>
    </source>
</evidence>
<evidence type="ECO:0000256" key="5">
    <source>
        <dbReference type="ARBA" id="ARBA00022692"/>
    </source>
</evidence>
<evidence type="ECO:0000313" key="18">
    <source>
        <dbReference type="Proteomes" id="UP000007648"/>
    </source>
</evidence>
<accession>A0A7N4NJZ9</accession>
<keyword evidence="9 16" id="KW-0472">Membrane</keyword>
<evidence type="ECO:0000256" key="10">
    <source>
        <dbReference type="ARBA" id="ARBA00023310"/>
    </source>
</evidence>
<dbReference type="InterPro" id="IPR045083">
    <property type="entry name" value="ATP_synth_F0_asu_bact/mt"/>
</dbReference>
<dbReference type="Gene3D" id="1.20.120.220">
    <property type="entry name" value="ATP synthase, F0 complex, subunit A"/>
    <property type="match status" value="1"/>
</dbReference>
<keyword evidence="3" id="KW-0813">Transport</keyword>
<dbReference type="InterPro" id="IPR000568">
    <property type="entry name" value="ATP_synth_F0_asu"/>
</dbReference>
<reference evidence="17 18" key="1">
    <citation type="journal article" date="2011" name="Proc. Natl. Acad. Sci. U.S.A.">
        <title>Genetic diversity and population structure of the endangered marsupial Sarcophilus harrisii (Tasmanian devil).</title>
        <authorList>
            <person name="Miller W."/>
            <person name="Hayes V.M."/>
            <person name="Ratan A."/>
            <person name="Petersen D.C."/>
            <person name="Wittekindt N.E."/>
            <person name="Miller J."/>
            <person name="Walenz B."/>
            <person name="Knight J."/>
            <person name="Qi J."/>
            <person name="Zhao F."/>
            <person name="Wang Q."/>
            <person name="Bedoya-Reina O.C."/>
            <person name="Katiyar N."/>
            <person name="Tomsho L.P."/>
            <person name="Kasson L.M."/>
            <person name="Hardie R.A."/>
            <person name="Woodbridge P."/>
            <person name="Tindall E.A."/>
            <person name="Bertelsen M.F."/>
            <person name="Dixon D."/>
            <person name="Pyecroft S."/>
            <person name="Helgen K.M."/>
            <person name="Lesk A.M."/>
            <person name="Pringle T.H."/>
            <person name="Patterson N."/>
            <person name="Zhang Y."/>
            <person name="Kreiss A."/>
            <person name="Woods G.M."/>
            <person name="Jones M.E."/>
            <person name="Schuster S.C."/>
        </authorList>
    </citation>
    <scope>NUCLEOTIDE SEQUENCE [LARGE SCALE GENOMIC DNA]</scope>
</reference>
<keyword evidence="8" id="KW-0406">Ion transport</keyword>
<dbReference type="SUPFAM" id="SSF81336">
    <property type="entry name" value="F1F0 ATP synthase subunit A"/>
    <property type="match status" value="1"/>
</dbReference>
<evidence type="ECO:0000256" key="15">
    <source>
        <dbReference type="ARBA" id="ARBA00081802"/>
    </source>
</evidence>
<comment type="subcellular location">
    <subcellularLocation>
        <location evidence="1">Membrane</location>
        <topology evidence="1">Multi-pass membrane protein</topology>
    </subcellularLocation>
</comment>
<comment type="similarity">
    <text evidence="2">Belongs to the ATPase A chain family.</text>
</comment>
<dbReference type="PANTHER" id="PTHR11410:SF0">
    <property type="entry name" value="ATP SYNTHASE SUBUNIT A"/>
    <property type="match status" value="1"/>
</dbReference>
<name>A0A7N4NJZ9_SARHA</name>
<feature type="transmembrane region" description="Helical" evidence="16">
    <location>
        <begin position="61"/>
        <end position="89"/>
    </location>
</feature>
<evidence type="ECO:0000256" key="11">
    <source>
        <dbReference type="ARBA" id="ARBA00024169"/>
    </source>
</evidence>
<evidence type="ECO:0000313" key="17">
    <source>
        <dbReference type="Ensembl" id="ENSSHAP00000024219.1"/>
    </source>
</evidence>
<dbReference type="PRINTS" id="PR00123">
    <property type="entry name" value="ATPASEA"/>
</dbReference>
<evidence type="ECO:0000256" key="8">
    <source>
        <dbReference type="ARBA" id="ARBA00023065"/>
    </source>
</evidence>
<dbReference type="InterPro" id="IPR035908">
    <property type="entry name" value="F0_ATP_A_sf"/>
</dbReference>
<evidence type="ECO:0000256" key="14">
    <source>
        <dbReference type="ARBA" id="ARBA00071928"/>
    </source>
</evidence>
<evidence type="ECO:0000256" key="6">
    <source>
        <dbReference type="ARBA" id="ARBA00022781"/>
    </source>
</evidence>
<dbReference type="Ensembl" id="ENSSHAT00000029609.1">
    <property type="protein sequence ID" value="ENSSHAP00000024219.1"/>
    <property type="gene ID" value="ENSSHAG00000022866.1"/>
</dbReference>
<dbReference type="InParanoid" id="A0A7N4NJZ9"/>
<evidence type="ECO:0000256" key="3">
    <source>
        <dbReference type="ARBA" id="ARBA00022448"/>
    </source>
</evidence>
<sequence>MGTVVLGFQNKPKASLAHFLPQGTPTPLVPILIVIETISLLIQPLALAVQLTANITAGHLIIHLIGSAALALISINFVLSSIILIILFLLTILELAVAMIQAYVFTLLVSLYLHDNT</sequence>
<evidence type="ECO:0000256" key="7">
    <source>
        <dbReference type="ARBA" id="ARBA00022989"/>
    </source>
</evidence>
<evidence type="ECO:0000256" key="4">
    <source>
        <dbReference type="ARBA" id="ARBA00022547"/>
    </source>
</evidence>
<dbReference type="FunCoup" id="A0A7N4NJZ9">
    <property type="interactions" value="344"/>
</dbReference>
<protein>
    <recommendedName>
        <fullName evidence="14">ATP synthase F(0) complex subunit a</fullName>
    </recommendedName>
    <alternativeName>
        <fullName evidence="12">F-ATPase protein 6</fullName>
    </alternativeName>
    <alternativeName>
        <fullName evidence="15">Proton-conducting channel, ATP synthase F(0) complex subunit a</fullName>
    </alternativeName>
</protein>
<keyword evidence="18" id="KW-1185">Reference proteome</keyword>
<comment type="subunit">
    <text evidence="13">Component of the ATP synthase complex composed at least of ATP5F1A/subunit alpha, ATP5F1B/subunit beta, ATP5MC1/subunit c (homooctomer), MT-ATP6/subunit a, MT-ATP8/subunit 8, ATP5ME/subunit e, ATP5MF/subunit f, ATP5MG/subunit g, ATP5MK/subunit k, ATP5MJ/subunit j, ATP5F1C/subunit gamma, ATP5F1D/subunit delta, ATP5F1E/subunit epsilon, ATP5PF/subunit F6, ATP5PB/subunit b, ATP5PD/subunit d, ATP5PO/subunit OSCP. ATP synthase complex consists of a soluble F(1) head domain (subunits alpha(3) and beta(3)) - the catalytic core - and a membrane F(0) domain - the membrane proton channel (subunits c, a, 8, e, f, g, k and j). These two domains are linked by a central stalk (subunits gamma, delta, and epsilon) rotating inside the F1 region and a stationary peripheral stalk (subunits F6, b, d, and OSCP). Interacts with DNAJC30; interaction is direct.</text>
</comment>
<feature type="transmembrane region" description="Helical" evidence="16">
    <location>
        <begin position="28"/>
        <end position="49"/>
    </location>
</feature>
<keyword evidence="10" id="KW-0066">ATP synthesis</keyword>